<evidence type="ECO:0000313" key="3">
    <source>
        <dbReference type="EMBL" id="SHO66001.1"/>
    </source>
</evidence>
<sequence length="298" mass="32377">MSAASPLVIDAHQHFWDPSRASYPWMAGEAMAPLRRPYVPGDLAPLLAAAGVDATLLVQCRHEAAETEEFLALAAATPFVVGVVGWVDLEGPDVAGDIARLRTLPGGDRLVGLRHNVHDEPDPEWLERADVWRGLEAVFAAGLTFDLLVRSRELPAAIACVRQFPGGRFVLDHMAKPPIARGFDALWADRFRQIAAFGNVRCKISGLVTEATWADHSPATFEPYLALARDAFGARRLIFGSDWPVATLAADYATVKDIAARCFHDDPDAAKGLFADNAIAAYRLESRLRTPPCSETSP</sequence>
<evidence type="ECO:0000313" key="4">
    <source>
        <dbReference type="Proteomes" id="UP000186406"/>
    </source>
</evidence>
<evidence type="ECO:0000259" key="2">
    <source>
        <dbReference type="Pfam" id="PF04909"/>
    </source>
</evidence>
<dbReference type="InterPro" id="IPR052350">
    <property type="entry name" value="Metallo-dep_Lactonases"/>
</dbReference>
<organism evidence="3 4">
    <name type="scientific">Pseudoxanthobacter soli DSM 19599</name>
    <dbReference type="NCBI Taxonomy" id="1123029"/>
    <lineage>
        <taxon>Bacteria</taxon>
        <taxon>Pseudomonadati</taxon>
        <taxon>Pseudomonadota</taxon>
        <taxon>Alphaproteobacteria</taxon>
        <taxon>Hyphomicrobiales</taxon>
        <taxon>Segnochrobactraceae</taxon>
        <taxon>Pseudoxanthobacter</taxon>
    </lineage>
</organism>
<dbReference type="OrthoDB" id="9787654at2"/>
<name>A0A1M7ZM91_9HYPH</name>
<comment type="similarity">
    <text evidence="1">Belongs to the metallo-dependent hydrolases superfamily.</text>
</comment>
<dbReference type="PANTHER" id="PTHR43569">
    <property type="entry name" value="AMIDOHYDROLASE"/>
    <property type="match status" value="1"/>
</dbReference>
<dbReference type="EMBL" id="FRXO01000005">
    <property type="protein sequence ID" value="SHO66001.1"/>
    <property type="molecule type" value="Genomic_DNA"/>
</dbReference>
<accession>A0A1M7ZM91</accession>
<dbReference type="STRING" id="1123029.SAMN02745172_02651"/>
<evidence type="ECO:0000256" key="1">
    <source>
        <dbReference type="ARBA" id="ARBA00038310"/>
    </source>
</evidence>
<dbReference type="Proteomes" id="UP000186406">
    <property type="component" value="Unassembled WGS sequence"/>
</dbReference>
<dbReference type="SUPFAM" id="SSF51556">
    <property type="entry name" value="Metallo-dependent hydrolases"/>
    <property type="match status" value="1"/>
</dbReference>
<feature type="domain" description="Amidohydrolase-related" evidence="2">
    <location>
        <begin position="9"/>
        <end position="284"/>
    </location>
</feature>
<gene>
    <name evidence="3" type="ORF">SAMN02745172_02651</name>
</gene>
<proteinExistence type="inferred from homology"/>
<dbReference type="PANTHER" id="PTHR43569:SF2">
    <property type="entry name" value="AMIDOHYDROLASE-RELATED DOMAIN-CONTAINING PROTEIN"/>
    <property type="match status" value="1"/>
</dbReference>
<dbReference type="GO" id="GO:0016787">
    <property type="term" value="F:hydrolase activity"/>
    <property type="evidence" value="ECO:0007669"/>
    <property type="project" value="InterPro"/>
</dbReference>
<keyword evidence="4" id="KW-1185">Reference proteome</keyword>
<dbReference type="InterPro" id="IPR032466">
    <property type="entry name" value="Metal_Hydrolase"/>
</dbReference>
<dbReference type="RefSeq" id="WP_073629445.1">
    <property type="nucleotide sequence ID" value="NZ_FRXO01000005.1"/>
</dbReference>
<reference evidence="3 4" key="1">
    <citation type="submission" date="2016-12" db="EMBL/GenBank/DDBJ databases">
        <authorList>
            <person name="Song W.-J."/>
            <person name="Kurnit D.M."/>
        </authorList>
    </citation>
    <scope>NUCLEOTIDE SEQUENCE [LARGE SCALE GENOMIC DNA]</scope>
    <source>
        <strain evidence="3 4">DSM 19599</strain>
    </source>
</reference>
<dbReference type="AlphaFoldDB" id="A0A1M7ZM91"/>
<dbReference type="InterPro" id="IPR006680">
    <property type="entry name" value="Amidohydro-rel"/>
</dbReference>
<protein>
    <submittedName>
        <fullName evidence="3">L-fuconolactonase</fullName>
    </submittedName>
</protein>
<dbReference type="Gene3D" id="3.20.20.140">
    <property type="entry name" value="Metal-dependent hydrolases"/>
    <property type="match status" value="1"/>
</dbReference>
<dbReference type="Pfam" id="PF04909">
    <property type="entry name" value="Amidohydro_2"/>
    <property type="match status" value="1"/>
</dbReference>